<keyword evidence="2" id="KW-1185">Reference proteome</keyword>
<reference evidence="1" key="2">
    <citation type="submission" date="2024-05" db="EMBL/GenBank/DDBJ databases">
        <title>Rhodohalobacter halophilus gen. nov., sp. nov., a moderately halophilic member of the family Balneolaceae.</title>
        <authorList>
            <person name="Xia J."/>
        </authorList>
    </citation>
    <scope>NUCLEOTIDE SEQUENCE</scope>
    <source>
        <strain evidence="1">WB101</strain>
    </source>
</reference>
<accession>A0ABS9KJL6</accession>
<proteinExistence type="predicted"/>
<dbReference type="RefSeq" id="WP_237856597.1">
    <property type="nucleotide sequence ID" value="NZ_JAKLWS010000059.1"/>
</dbReference>
<name>A0ABS9KJL6_9BACT</name>
<protein>
    <submittedName>
        <fullName evidence="1">Cupredoxin domain-containing protein</fullName>
    </submittedName>
</protein>
<dbReference type="EMBL" id="JAKLWS010000059">
    <property type="protein sequence ID" value="MCG2591045.1"/>
    <property type="molecule type" value="Genomic_DNA"/>
</dbReference>
<sequence>MPKRIAIDACNFVRAVNRGNAIIINSKDQAYTVTSSSQGVFEPNPLTIPAKKSRTLTIRNDAPSGTYTLELICDEDDDIVRPTMIIKVE</sequence>
<evidence type="ECO:0000313" key="1">
    <source>
        <dbReference type="EMBL" id="MCG2591045.1"/>
    </source>
</evidence>
<evidence type="ECO:0000313" key="2">
    <source>
        <dbReference type="Proteomes" id="UP001165366"/>
    </source>
</evidence>
<gene>
    <name evidence="1" type="ORF">L6773_20915</name>
</gene>
<dbReference type="Proteomes" id="UP001165366">
    <property type="component" value="Unassembled WGS sequence"/>
</dbReference>
<reference evidence="1" key="1">
    <citation type="submission" date="2022-01" db="EMBL/GenBank/DDBJ databases">
        <authorList>
            <person name="Wang Y."/>
        </authorList>
    </citation>
    <scope>NUCLEOTIDE SEQUENCE</scope>
    <source>
        <strain evidence="1">WB101</strain>
    </source>
</reference>
<organism evidence="1 2">
    <name type="scientific">Rhodohalobacter sulfatireducens</name>
    <dbReference type="NCBI Taxonomy" id="2911366"/>
    <lineage>
        <taxon>Bacteria</taxon>
        <taxon>Pseudomonadati</taxon>
        <taxon>Balneolota</taxon>
        <taxon>Balneolia</taxon>
        <taxon>Balneolales</taxon>
        <taxon>Balneolaceae</taxon>
        <taxon>Rhodohalobacter</taxon>
    </lineage>
</organism>
<comment type="caution">
    <text evidence="1">The sequence shown here is derived from an EMBL/GenBank/DDBJ whole genome shotgun (WGS) entry which is preliminary data.</text>
</comment>